<keyword evidence="2" id="KW-1185">Reference proteome</keyword>
<dbReference type="OrthoDB" id="9831275at2"/>
<gene>
    <name evidence="1" type="ORF">GZ78_10045</name>
</gene>
<dbReference type="RefSeq" id="WP_034834938.1">
    <property type="nucleotide sequence ID" value="NZ_JOKH01000002.1"/>
</dbReference>
<dbReference type="AlphaFoldDB" id="A0A081NHM6"/>
<proteinExistence type="predicted"/>
<organism evidence="1 2">
    <name type="scientific">Endozoicomonas numazuensis</name>
    <dbReference type="NCBI Taxonomy" id="1137799"/>
    <lineage>
        <taxon>Bacteria</taxon>
        <taxon>Pseudomonadati</taxon>
        <taxon>Pseudomonadota</taxon>
        <taxon>Gammaproteobacteria</taxon>
        <taxon>Oceanospirillales</taxon>
        <taxon>Endozoicomonadaceae</taxon>
        <taxon>Endozoicomonas</taxon>
    </lineage>
</organism>
<evidence type="ECO:0000313" key="2">
    <source>
        <dbReference type="Proteomes" id="UP000028073"/>
    </source>
</evidence>
<protein>
    <submittedName>
        <fullName evidence="1">Uncharacterized protein</fullName>
    </submittedName>
</protein>
<name>A0A081NHM6_9GAMM</name>
<accession>A0A081NHM6</accession>
<dbReference type="EMBL" id="JOKH01000002">
    <property type="protein sequence ID" value="KEQ17949.1"/>
    <property type="molecule type" value="Genomic_DNA"/>
</dbReference>
<sequence>MKLFANFLSQRSALSHRGFLKALFFFLYFASLNLPAAVFEADFNDWNIDELIEFRDKLKSEVSHYAFQIAENERQIYKTRTNEAQNTDYTGSGLTPLNCSNATQPVINEKLQTLSKASSYISGVSTVIGPGTEIIHNYVAHYRRKLPVPLSSYGWLVLDEVCNLFFIAHFTFDWLNGDDTLGSYIGNIVPSMMMITIDNVGLLTLFIIHTRLIQLKTPERQSLLNGIN</sequence>
<evidence type="ECO:0000313" key="1">
    <source>
        <dbReference type="EMBL" id="KEQ17949.1"/>
    </source>
</evidence>
<reference evidence="1 2" key="1">
    <citation type="submission" date="2014-06" db="EMBL/GenBank/DDBJ databases">
        <title>Whole Genome Sequences of Three Symbiotic Endozoicomonas Bacteria.</title>
        <authorList>
            <person name="Neave M.J."/>
            <person name="Apprill A."/>
            <person name="Voolstra C.R."/>
        </authorList>
    </citation>
    <scope>NUCLEOTIDE SEQUENCE [LARGE SCALE GENOMIC DNA]</scope>
    <source>
        <strain evidence="1 2">DSM 25634</strain>
    </source>
</reference>
<comment type="caution">
    <text evidence="1">The sequence shown here is derived from an EMBL/GenBank/DDBJ whole genome shotgun (WGS) entry which is preliminary data.</text>
</comment>
<dbReference type="Proteomes" id="UP000028073">
    <property type="component" value="Unassembled WGS sequence"/>
</dbReference>